<evidence type="ECO:0000259" key="3">
    <source>
        <dbReference type="Pfam" id="PF00534"/>
    </source>
</evidence>
<keyword evidence="1" id="KW-0328">Glycosyltransferase</keyword>
<dbReference type="Gene3D" id="3.40.50.2000">
    <property type="entry name" value="Glycogen Phosphorylase B"/>
    <property type="match status" value="2"/>
</dbReference>
<evidence type="ECO:0000313" key="6">
    <source>
        <dbReference type="Proteomes" id="UP000190637"/>
    </source>
</evidence>
<dbReference type="PANTHER" id="PTHR45947:SF3">
    <property type="entry name" value="SULFOQUINOVOSYL TRANSFERASE SQD2"/>
    <property type="match status" value="1"/>
</dbReference>
<evidence type="ECO:0000259" key="4">
    <source>
        <dbReference type="Pfam" id="PF13579"/>
    </source>
</evidence>
<dbReference type="SUPFAM" id="SSF53756">
    <property type="entry name" value="UDP-Glycosyltransferase/glycogen phosphorylase"/>
    <property type="match status" value="1"/>
</dbReference>
<feature type="domain" description="Glycosyl transferase family 1" evidence="3">
    <location>
        <begin position="399"/>
        <end position="568"/>
    </location>
</feature>
<gene>
    <name evidence="5" type="ORF">SAMN02745673_00522</name>
</gene>
<dbReference type="OrthoDB" id="509705at2"/>
<evidence type="ECO:0000313" key="5">
    <source>
        <dbReference type="EMBL" id="SJZ45486.1"/>
    </source>
</evidence>
<accession>A0A1T4KST5</accession>
<dbReference type="EMBL" id="FUWS01000001">
    <property type="protein sequence ID" value="SJZ45486.1"/>
    <property type="molecule type" value="Genomic_DNA"/>
</dbReference>
<name>A0A1T4KST5_9ACTN</name>
<dbReference type="STRING" id="1122192.SAMN02745673_00522"/>
<protein>
    <submittedName>
        <fullName evidence="5">Glycosyltransferase involved in cell wall bisynthesis</fullName>
    </submittedName>
</protein>
<dbReference type="Pfam" id="PF13579">
    <property type="entry name" value="Glyco_trans_4_4"/>
    <property type="match status" value="1"/>
</dbReference>
<feature type="domain" description="Glycosyltransferase subfamily 4-like N-terminal" evidence="4">
    <location>
        <begin position="212"/>
        <end position="383"/>
    </location>
</feature>
<keyword evidence="2 5" id="KW-0808">Transferase</keyword>
<dbReference type="PANTHER" id="PTHR45947">
    <property type="entry name" value="SULFOQUINOVOSYL TRANSFERASE SQD2"/>
    <property type="match status" value="1"/>
</dbReference>
<evidence type="ECO:0000256" key="1">
    <source>
        <dbReference type="ARBA" id="ARBA00022676"/>
    </source>
</evidence>
<dbReference type="CDD" id="cd03794">
    <property type="entry name" value="GT4_WbuB-like"/>
    <property type="match status" value="1"/>
</dbReference>
<dbReference type="InterPro" id="IPR028098">
    <property type="entry name" value="Glyco_trans_4-like_N"/>
</dbReference>
<dbReference type="InterPro" id="IPR050194">
    <property type="entry name" value="Glycosyltransferase_grp1"/>
</dbReference>
<sequence length="594" mass="62784">MPERPSPTDPTGPRALLGAAHDALVRRCVLLSRALPTGVRASAAGLAGSPLSSRLLPTTALALLASGGRVDDARELLPDLAQRAHRRTLLARLLNRRLVTAITALEQPRLTEVALQHLRVPPRHAAKLEGSVAVRRARVLFDQGDLDGAGKTVAPHADAHPVAGLLARRYAGERAGLGPLPALPERAPDAPEPLPGRVLHLVSNALPHTQAGYTVRTHRIVCAQQAAGLDPHVATFVGWPPEGGESEQQVDGITYHRLRPGGRLPEGLGPRVEAGVAAATELALRLRPSVLHAATDHRNGSVALAVGARLGIPVVYEVRGFLEETWLAKAGPRAEGSERHRLIVERETAVMRAADAVVTLAATMREEIVARGIDPDKVVLAPNAVDPALLEARPDGAAFRRAHGIGEEEFVVGSVSSLVAYEGFDTLISAAARLRDAGVAVRVLLVGDGEARAGLREQADRLGLGSACLLPGRVPPDEALRAQAALDVFVAPRADQRVCRLVTPLKPVEAMALGTPVVASDIPALREVLAEGRAAVLVPPGDAGGLAEALLRLRGDPGLRARLVSAGRAEVTGRRTWPRVARTYRELYERLGAR</sequence>
<evidence type="ECO:0000256" key="2">
    <source>
        <dbReference type="ARBA" id="ARBA00022679"/>
    </source>
</evidence>
<dbReference type="RefSeq" id="WP_078759906.1">
    <property type="nucleotide sequence ID" value="NZ_FUWS01000001.1"/>
</dbReference>
<dbReference type="GO" id="GO:1901137">
    <property type="term" value="P:carbohydrate derivative biosynthetic process"/>
    <property type="evidence" value="ECO:0007669"/>
    <property type="project" value="UniProtKB-ARBA"/>
</dbReference>
<dbReference type="AlphaFoldDB" id="A0A1T4KST5"/>
<organism evidence="5 6">
    <name type="scientific">Marinactinospora thermotolerans DSM 45154</name>
    <dbReference type="NCBI Taxonomy" id="1122192"/>
    <lineage>
        <taxon>Bacteria</taxon>
        <taxon>Bacillati</taxon>
        <taxon>Actinomycetota</taxon>
        <taxon>Actinomycetes</taxon>
        <taxon>Streptosporangiales</taxon>
        <taxon>Nocardiopsidaceae</taxon>
        <taxon>Marinactinospora</taxon>
    </lineage>
</organism>
<proteinExistence type="predicted"/>
<dbReference type="InterPro" id="IPR001296">
    <property type="entry name" value="Glyco_trans_1"/>
</dbReference>
<dbReference type="GO" id="GO:0016758">
    <property type="term" value="F:hexosyltransferase activity"/>
    <property type="evidence" value="ECO:0007669"/>
    <property type="project" value="TreeGrafter"/>
</dbReference>
<dbReference type="Proteomes" id="UP000190637">
    <property type="component" value="Unassembled WGS sequence"/>
</dbReference>
<keyword evidence="6" id="KW-1185">Reference proteome</keyword>
<reference evidence="5 6" key="1">
    <citation type="submission" date="2017-02" db="EMBL/GenBank/DDBJ databases">
        <authorList>
            <person name="Peterson S.W."/>
        </authorList>
    </citation>
    <scope>NUCLEOTIDE SEQUENCE [LARGE SCALE GENOMIC DNA]</scope>
    <source>
        <strain evidence="5 6">DSM 45154</strain>
    </source>
</reference>
<dbReference type="Pfam" id="PF00534">
    <property type="entry name" value="Glycos_transf_1"/>
    <property type="match status" value="1"/>
</dbReference>